<name>A0ABR2U3M2_9ROSI</name>
<dbReference type="CDD" id="cd09917">
    <property type="entry name" value="F-box_SF"/>
    <property type="match status" value="1"/>
</dbReference>
<dbReference type="InterPro" id="IPR005174">
    <property type="entry name" value="KIB1-4_b-propeller"/>
</dbReference>
<dbReference type="PANTHER" id="PTHR33127">
    <property type="entry name" value="TRANSMEMBRANE PROTEIN"/>
    <property type="match status" value="1"/>
</dbReference>
<dbReference type="InterPro" id="IPR036047">
    <property type="entry name" value="F-box-like_dom_sf"/>
</dbReference>
<comment type="caution">
    <text evidence="3">The sequence shown here is derived from an EMBL/GenBank/DDBJ whole genome shotgun (WGS) entry which is preliminary data.</text>
</comment>
<dbReference type="EMBL" id="JBBPBN010000003">
    <property type="protein sequence ID" value="KAK9044136.1"/>
    <property type="molecule type" value="Genomic_DNA"/>
</dbReference>
<dbReference type="Pfam" id="PF00646">
    <property type="entry name" value="F-box"/>
    <property type="match status" value="1"/>
</dbReference>
<dbReference type="SUPFAM" id="SSF81383">
    <property type="entry name" value="F-box domain"/>
    <property type="match status" value="1"/>
</dbReference>
<sequence length="695" mass="79405">MRQWCDLPNDALATILSYLFGKDYINFLAVCRSWRSAPPLPRQIPNPSSSHACPYPSLFHFSGNSSDCRFYDPFYNGSYQALIPHELIDARICHSNYGWLLMSQGAQLFFFQPFTKRRMDLPILRHSYIDHIKQCARMCFSCPPTSPDCMVFGIDDDDPREAEVSIIRRGQVSVTTFLCSTEDAWFDSSHGSPVFYKGAFYCLSIDGQLGVFDANARDNGRWKIFDKLKHPCESIQENFLVESDGELISVVVGRIGEYVRVFQINCDQEFRWVEVHSLADKMIFACRTGSICMQSRTMGNTIYFPNLDAGGNGLFYSLVSRKFHSLELASARKDLYDTRRMLHCAWITPSAPEETYAEDELRWPPRPKYFIPSSGRVTVMQAPPAYPSFVPTNLKGLHNQLFFNTSDSRQDVAGIPKVGQMLTAACAFGWLFQVAWDYSACLLLNPQTMEKIHLPRPPERFHQCAISSAPNDPNCVVSLYRYCSEEDHFRNKFIYCRPGESAWTIVRIKKPRVVNSNSDNQQELRSLIKDRITNLSGCQGKIYGLLFPDILVEVNFNPTFHVKLVKTDVGHQVLLPSSTSSIGINEYTIYMVESQGDLFVIRMNFRGFTMRRHPNKVTEVEVFKLDFTRKIWERVGNLSGNMAFFCYRDGFCVSCSSMEESKRKGNSIYCIGCFSKEEDVYAFHLEDGTTSVSTI</sequence>
<dbReference type="PANTHER" id="PTHR33127:SF5">
    <property type="entry name" value="TRANSMEMBRANE PROTEIN"/>
    <property type="match status" value="1"/>
</dbReference>
<reference evidence="3 4" key="1">
    <citation type="journal article" date="2024" name="G3 (Bethesda)">
        <title>Genome assembly of Hibiscus sabdariffa L. provides insights into metabolisms of medicinal natural products.</title>
        <authorList>
            <person name="Kim T."/>
        </authorList>
    </citation>
    <scope>NUCLEOTIDE SEQUENCE [LARGE SCALE GENOMIC DNA]</scope>
    <source>
        <strain evidence="3">TK-2024</strain>
        <tissue evidence="3">Old leaves</tissue>
    </source>
</reference>
<evidence type="ECO:0000313" key="3">
    <source>
        <dbReference type="EMBL" id="KAK9044136.1"/>
    </source>
</evidence>
<dbReference type="Pfam" id="PF03478">
    <property type="entry name" value="Beta-prop_KIB1-4"/>
    <property type="match status" value="2"/>
</dbReference>
<gene>
    <name evidence="3" type="ORF">V6N11_072453</name>
</gene>
<evidence type="ECO:0000259" key="2">
    <source>
        <dbReference type="Pfam" id="PF03478"/>
    </source>
</evidence>
<proteinExistence type="predicted"/>
<accession>A0ABR2U3M2</accession>
<evidence type="ECO:0000313" key="4">
    <source>
        <dbReference type="Proteomes" id="UP001396334"/>
    </source>
</evidence>
<feature type="domain" description="F-box" evidence="1">
    <location>
        <begin position="4"/>
        <end position="37"/>
    </location>
</feature>
<evidence type="ECO:0008006" key="5">
    <source>
        <dbReference type="Google" id="ProtNLM"/>
    </source>
</evidence>
<feature type="domain" description="KIB1-4 beta-propeller" evidence="2">
    <location>
        <begin position="416"/>
        <end position="680"/>
    </location>
</feature>
<organism evidence="3 4">
    <name type="scientific">Hibiscus sabdariffa</name>
    <name type="common">roselle</name>
    <dbReference type="NCBI Taxonomy" id="183260"/>
    <lineage>
        <taxon>Eukaryota</taxon>
        <taxon>Viridiplantae</taxon>
        <taxon>Streptophyta</taxon>
        <taxon>Embryophyta</taxon>
        <taxon>Tracheophyta</taxon>
        <taxon>Spermatophyta</taxon>
        <taxon>Magnoliopsida</taxon>
        <taxon>eudicotyledons</taxon>
        <taxon>Gunneridae</taxon>
        <taxon>Pentapetalae</taxon>
        <taxon>rosids</taxon>
        <taxon>malvids</taxon>
        <taxon>Malvales</taxon>
        <taxon>Malvaceae</taxon>
        <taxon>Malvoideae</taxon>
        <taxon>Hibiscus</taxon>
    </lineage>
</organism>
<evidence type="ECO:0000259" key="1">
    <source>
        <dbReference type="Pfam" id="PF00646"/>
    </source>
</evidence>
<dbReference type="InterPro" id="IPR001810">
    <property type="entry name" value="F-box_dom"/>
</dbReference>
<feature type="domain" description="KIB1-4 beta-propeller" evidence="2">
    <location>
        <begin position="78"/>
        <end position="308"/>
    </location>
</feature>
<dbReference type="Proteomes" id="UP001396334">
    <property type="component" value="Unassembled WGS sequence"/>
</dbReference>
<protein>
    <recommendedName>
        <fullName evidence="5">F-box domain-containing protein</fullName>
    </recommendedName>
</protein>
<dbReference type="Gene3D" id="1.20.1280.50">
    <property type="match status" value="1"/>
</dbReference>
<keyword evidence="4" id="KW-1185">Reference proteome</keyword>